<dbReference type="InterPro" id="IPR024932">
    <property type="entry name" value="ApbE"/>
</dbReference>
<evidence type="ECO:0000256" key="7">
    <source>
        <dbReference type="ARBA" id="ARBA00022827"/>
    </source>
</evidence>
<dbReference type="RefSeq" id="WP_218825569.1">
    <property type="nucleotide sequence ID" value="NZ_FZOD01000039.1"/>
</dbReference>
<gene>
    <name evidence="11" type="ORF">SAMN05216276_103963</name>
</gene>
<dbReference type="Proteomes" id="UP000198282">
    <property type="component" value="Unassembled WGS sequence"/>
</dbReference>
<keyword evidence="5" id="KW-0808">Transferase</keyword>
<sequence length="258" mass="27181">MRHVEHAMGTVFSFDVRHPHGTGQAVAEAVAWLHRVDGIFSTYRPDSPVSRLDRGEIGLADCPPEVADILDLCDSVAEISHGYFTVRPWGRLELSAMVKGWAIEQASLILTRSGAVNHCVNGGGDLQLTGTAAPDRPWRVGIAHPLRPGDLATVVAGCDLAVATSGTAERGPHILDPHTGRPATELASITLVGESLTMIDAYATAAFAMGGAARMWVERLEGVEAFAVTASGGTWCTSGFGGEGEAAAEFRRGAKTRP</sequence>
<keyword evidence="4" id="KW-0285">Flavoprotein</keyword>
<dbReference type="GO" id="GO:0046872">
    <property type="term" value="F:metal ion binding"/>
    <property type="evidence" value="ECO:0007669"/>
    <property type="project" value="UniProtKB-KW"/>
</dbReference>
<evidence type="ECO:0000256" key="10">
    <source>
        <dbReference type="ARBA" id="ARBA00048540"/>
    </source>
</evidence>
<keyword evidence="12" id="KW-1185">Reference proteome</keyword>
<name>A0A239MB35_9ACTN</name>
<accession>A0A239MB35</accession>
<dbReference type="GO" id="GO:0016740">
    <property type="term" value="F:transferase activity"/>
    <property type="evidence" value="ECO:0007669"/>
    <property type="project" value="UniProtKB-KW"/>
</dbReference>
<keyword evidence="8" id="KW-0460">Magnesium</keyword>
<keyword evidence="6" id="KW-0479">Metal-binding</keyword>
<dbReference type="EC" id="2.7.1.180" evidence="2"/>
<comment type="cofactor">
    <cofactor evidence="1">
        <name>Mg(2+)</name>
        <dbReference type="ChEBI" id="CHEBI:18420"/>
    </cofactor>
</comment>
<evidence type="ECO:0000256" key="1">
    <source>
        <dbReference type="ARBA" id="ARBA00001946"/>
    </source>
</evidence>
<dbReference type="PANTHER" id="PTHR30040">
    <property type="entry name" value="THIAMINE BIOSYNTHESIS LIPOPROTEIN APBE"/>
    <property type="match status" value="1"/>
</dbReference>
<dbReference type="EMBL" id="FZOD01000039">
    <property type="protein sequence ID" value="SNT39955.1"/>
    <property type="molecule type" value="Genomic_DNA"/>
</dbReference>
<evidence type="ECO:0000256" key="6">
    <source>
        <dbReference type="ARBA" id="ARBA00022723"/>
    </source>
</evidence>
<evidence type="ECO:0000256" key="3">
    <source>
        <dbReference type="ARBA" id="ARBA00016337"/>
    </source>
</evidence>
<evidence type="ECO:0000256" key="2">
    <source>
        <dbReference type="ARBA" id="ARBA00011955"/>
    </source>
</evidence>
<evidence type="ECO:0000256" key="9">
    <source>
        <dbReference type="ARBA" id="ARBA00031306"/>
    </source>
</evidence>
<dbReference type="InterPro" id="IPR003374">
    <property type="entry name" value="ApbE-like_sf"/>
</dbReference>
<comment type="catalytic activity">
    <reaction evidence="10">
        <text>L-threonyl-[protein] + FAD = FMN-L-threonyl-[protein] + AMP + H(+)</text>
        <dbReference type="Rhea" id="RHEA:36847"/>
        <dbReference type="Rhea" id="RHEA-COMP:11060"/>
        <dbReference type="Rhea" id="RHEA-COMP:11061"/>
        <dbReference type="ChEBI" id="CHEBI:15378"/>
        <dbReference type="ChEBI" id="CHEBI:30013"/>
        <dbReference type="ChEBI" id="CHEBI:57692"/>
        <dbReference type="ChEBI" id="CHEBI:74257"/>
        <dbReference type="ChEBI" id="CHEBI:456215"/>
        <dbReference type="EC" id="2.7.1.180"/>
    </reaction>
</comment>
<dbReference type="SUPFAM" id="SSF143631">
    <property type="entry name" value="ApbE-like"/>
    <property type="match status" value="1"/>
</dbReference>
<evidence type="ECO:0000313" key="11">
    <source>
        <dbReference type="EMBL" id="SNT39955.1"/>
    </source>
</evidence>
<protein>
    <recommendedName>
        <fullName evidence="3">FAD:protein FMN transferase</fullName>
        <ecNumber evidence="2">2.7.1.180</ecNumber>
    </recommendedName>
    <alternativeName>
        <fullName evidence="9">Flavin transferase</fullName>
    </alternativeName>
</protein>
<evidence type="ECO:0000256" key="5">
    <source>
        <dbReference type="ARBA" id="ARBA00022679"/>
    </source>
</evidence>
<evidence type="ECO:0000256" key="4">
    <source>
        <dbReference type="ARBA" id="ARBA00022630"/>
    </source>
</evidence>
<organism evidence="11 12">
    <name type="scientific">Streptosporangium subroseum</name>
    <dbReference type="NCBI Taxonomy" id="106412"/>
    <lineage>
        <taxon>Bacteria</taxon>
        <taxon>Bacillati</taxon>
        <taxon>Actinomycetota</taxon>
        <taxon>Actinomycetes</taxon>
        <taxon>Streptosporangiales</taxon>
        <taxon>Streptosporangiaceae</taxon>
        <taxon>Streptosporangium</taxon>
    </lineage>
</organism>
<keyword evidence="11" id="KW-0449">Lipoprotein</keyword>
<evidence type="ECO:0000256" key="8">
    <source>
        <dbReference type="ARBA" id="ARBA00022842"/>
    </source>
</evidence>
<dbReference type="Gene3D" id="3.10.520.10">
    <property type="entry name" value="ApbE-like domains"/>
    <property type="match status" value="2"/>
</dbReference>
<keyword evidence="7" id="KW-0274">FAD</keyword>
<proteinExistence type="predicted"/>
<dbReference type="PANTHER" id="PTHR30040:SF2">
    <property type="entry name" value="FAD:PROTEIN FMN TRANSFERASE"/>
    <property type="match status" value="1"/>
</dbReference>
<dbReference type="AlphaFoldDB" id="A0A239MB35"/>
<reference evidence="11 12" key="1">
    <citation type="submission" date="2017-06" db="EMBL/GenBank/DDBJ databases">
        <authorList>
            <person name="Kim H.J."/>
            <person name="Triplett B.A."/>
        </authorList>
    </citation>
    <scope>NUCLEOTIDE SEQUENCE [LARGE SCALE GENOMIC DNA]</scope>
    <source>
        <strain evidence="11 12">CGMCC 4.2132</strain>
    </source>
</reference>
<evidence type="ECO:0000313" key="12">
    <source>
        <dbReference type="Proteomes" id="UP000198282"/>
    </source>
</evidence>
<dbReference type="Pfam" id="PF02424">
    <property type="entry name" value="ApbE"/>
    <property type="match status" value="2"/>
</dbReference>